<sequence length="319" mass="37645">MYPCLVWRSLLEARELIKAGTAWHVGDGQSIEVNDHRWLNHPPQFRPGADTNLKVADLIDHRIRQWNRLLLHITFLQSTVEDILRIKLGEEHDRDKVRWKETKNGCFSVKTAYRVALCLNQPENPEHSTAREDKKFWNKMWKLPIPPKVRNFMWRTCSDILPTSANLCRWRVPVASSSTQWQLQEFCPGCSYSTLKKFRVISVYFGCFETFRTICQQHEETVAHVLWECPIARNVWGMVQGQLQKCNSEASNFYILARQLEEKLPKKDLELWAMVSWSIWNARNRFHFEKKQSTPSDILQGVTTLLQEYQRHCRTSTRT</sequence>
<evidence type="ECO:0000313" key="3">
    <source>
        <dbReference type="Proteomes" id="UP001459277"/>
    </source>
</evidence>
<gene>
    <name evidence="2" type="ORF">SO802_015814</name>
</gene>
<feature type="domain" description="Reverse transcriptase zinc-binding" evidence="1">
    <location>
        <begin position="107"/>
        <end position="178"/>
    </location>
</feature>
<dbReference type="AlphaFoldDB" id="A0AAW2CX51"/>
<evidence type="ECO:0000313" key="2">
    <source>
        <dbReference type="EMBL" id="KAL0002033.1"/>
    </source>
</evidence>
<dbReference type="Pfam" id="PF13966">
    <property type="entry name" value="zf-RVT"/>
    <property type="match status" value="1"/>
</dbReference>
<comment type="caution">
    <text evidence="2">The sequence shown here is derived from an EMBL/GenBank/DDBJ whole genome shotgun (WGS) entry which is preliminary data.</text>
</comment>
<proteinExistence type="predicted"/>
<reference evidence="2 3" key="1">
    <citation type="submission" date="2024-01" db="EMBL/GenBank/DDBJ databases">
        <title>A telomere-to-telomere, gap-free genome of sweet tea (Lithocarpus litseifolius).</title>
        <authorList>
            <person name="Zhou J."/>
        </authorList>
    </citation>
    <scope>NUCLEOTIDE SEQUENCE [LARGE SCALE GENOMIC DNA]</scope>
    <source>
        <strain evidence="2">Zhou-2022a</strain>
        <tissue evidence="2">Leaf</tissue>
    </source>
</reference>
<accession>A0AAW2CX51</accession>
<dbReference type="EMBL" id="JAZDWU010000005">
    <property type="protein sequence ID" value="KAL0002033.1"/>
    <property type="molecule type" value="Genomic_DNA"/>
</dbReference>
<dbReference type="Proteomes" id="UP001459277">
    <property type="component" value="Unassembled WGS sequence"/>
</dbReference>
<evidence type="ECO:0000259" key="1">
    <source>
        <dbReference type="Pfam" id="PF13966"/>
    </source>
</evidence>
<protein>
    <recommendedName>
        <fullName evidence="1">Reverse transcriptase zinc-binding domain-containing protein</fullName>
    </recommendedName>
</protein>
<organism evidence="2 3">
    <name type="scientific">Lithocarpus litseifolius</name>
    <dbReference type="NCBI Taxonomy" id="425828"/>
    <lineage>
        <taxon>Eukaryota</taxon>
        <taxon>Viridiplantae</taxon>
        <taxon>Streptophyta</taxon>
        <taxon>Embryophyta</taxon>
        <taxon>Tracheophyta</taxon>
        <taxon>Spermatophyta</taxon>
        <taxon>Magnoliopsida</taxon>
        <taxon>eudicotyledons</taxon>
        <taxon>Gunneridae</taxon>
        <taxon>Pentapetalae</taxon>
        <taxon>rosids</taxon>
        <taxon>fabids</taxon>
        <taxon>Fagales</taxon>
        <taxon>Fagaceae</taxon>
        <taxon>Lithocarpus</taxon>
    </lineage>
</organism>
<name>A0AAW2CX51_9ROSI</name>
<keyword evidence="3" id="KW-1185">Reference proteome</keyword>
<dbReference type="InterPro" id="IPR026960">
    <property type="entry name" value="RVT-Znf"/>
</dbReference>